<dbReference type="eggNOG" id="COG3956">
    <property type="taxonomic scope" value="Bacteria"/>
</dbReference>
<dbReference type="GO" id="GO:0046061">
    <property type="term" value="P:dATP catabolic process"/>
    <property type="evidence" value="ECO:0007669"/>
    <property type="project" value="TreeGrafter"/>
</dbReference>
<evidence type="ECO:0000259" key="1">
    <source>
        <dbReference type="Pfam" id="PF03819"/>
    </source>
</evidence>
<dbReference type="FunFam" id="1.10.287.1080:FF:000001">
    <property type="entry name" value="Nucleoside triphosphate pyrophosphohydrolase"/>
    <property type="match status" value="1"/>
</dbReference>
<dbReference type="Gene3D" id="1.10.287.1080">
    <property type="entry name" value="MazG-like"/>
    <property type="match status" value="2"/>
</dbReference>
<dbReference type="OrthoDB" id="9808939at2"/>
<dbReference type="InterPro" id="IPR011551">
    <property type="entry name" value="NTP_PyrPHydrolase_MazG"/>
</dbReference>
<dbReference type="KEGG" id="slp:Slip_0111"/>
<dbReference type="InterPro" id="IPR048011">
    <property type="entry name" value="NTP-PPase_MazG-like_C"/>
</dbReference>
<dbReference type="GO" id="GO:0046047">
    <property type="term" value="P:TTP catabolic process"/>
    <property type="evidence" value="ECO:0007669"/>
    <property type="project" value="TreeGrafter"/>
</dbReference>
<dbReference type="GO" id="GO:0046076">
    <property type="term" value="P:dTTP catabolic process"/>
    <property type="evidence" value="ECO:0007669"/>
    <property type="project" value="TreeGrafter"/>
</dbReference>
<dbReference type="Pfam" id="PF03819">
    <property type="entry name" value="MazG"/>
    <property type="match status" value="2"/>
</dbReference>
<proteinExistence type="predicted"/>
<dbReference type="AlphaFoldDB" id="D7CIP6"/>
<name>D7CIP6_SYNLT</name>
<reference evidence="3" key="1">
    <citation type="journal article" date="2010" name="Stand. Genomic Sci.">
        <title>Complete genome sequence of Syntrophothermus lipocalidus type strain (TGB-C1T).</title>
        <authorList>
            <consortium name="US DOE Joint Genome Institute (JGI-PGF)"/>
            <person name="Djao O."/>
            <person name="Zhang X."/>
            <person name="Lucas S."/>
            <person name="Lapidus A."/>
            <person name="Glavina Del Rio T."/>
            <person name="Nolan M."/>
            <person name="Tice H."/>
            <person name="Cheng J."/>
            <person name="Han C."/>
            <person name="Tapia R."/>
            <person name="Goodwin L."/>
            <person name="Pitluck S."/>
            <person name="Liolios K."/>
            <person name="Ivanova N."/>
            <person name="Mavromatis K."/>
            <person name="Mikhailova N."/>
            <person name="Ovchinnikova G."/>
            <person name="Pati A."/>
            <person name="Brambilla E."/>
            <person name="Chen A."/>
            <person name="Palaniappan K."/>
            <person name="Land M."/>
            <person name="Hauser L."/>
            <person name="Chang Y."/>
            <person name="Jeffries C."/>
            <person name="Rohde M."/>
            <person name="Sikorski J."/>
            <person name="Spring S."/>
            <person name="Goker M."/>
            <person name="Detter J."/>
            <person name="Woyke T."/>
            <person name="Bristow J."/>
            <person name="Eisen J."/>
            <person name="Markowitz V."/>
            <person name="Hugenholtz P."/>
            <person name="Kyrpides N."/>
            <person name="Klenk H."/>
        </authorList>
    </citation>
    <scope>NUCLEOTIDE SEQUENCE [LARGE SCALE GENOMIC DNA]</scope>
    <source>
        <strain evidence="3">DSM 12680 / TGB-C1</strain>
    </source>
</reference>
<dbReference type="GO" id="GO:0006203">
    <property type="term" value="P:dGTP catabolic process"/>
    <property type="evidence" value="ECO:0007669"/>
    <property type="project" value="TreeGrafter"/>
</dbReference>
<keyword evidence="3" id="KW-1185">Reference proteome</keyword>
<dbReference type="STRING" id="643648.Slip_0111"/>
<dbReference type="PANTHER" id="PTHR30522:SF0">
    <property type="entry name" value="NUCLEOSIDE TRIPHOSPHATE PYROPHOSPHOHYDROLASE"/>
    <property type="match status" value="1"/>
</dbReference>
<dbReference type="GO" id="GO:0046081">
    <property type="term" value="P:dUTP catabolic process"/>
    <property type="evidence" value="ECO:0007669"/>
    <property type="project" value="TreeGrafter"/>
</dbReference>
<dbReference type="PANTHER" id="PTHR30522">
    <property type="entry name" value="NUCLEOSIDE TRIPHOSPHATE PYROPHOSPHOHYDROLASE"/>
    <property type="match status" value="1"/>
</dbReference>
<dbReference type="RefSeq" id="WP_013174315.1">
    <property type="nucleotide sequence ID" value="NC_014220.1"/>
</dbReference>
<feature type="domain" description="NTP pyrophosphohydrolase MazG-like" evidence="1">
    <location>
        <begin position="28"/>
        <end position="101"/>
    </location>
</feature>
<dbReference type="InterPro" id="IPR048015">
    <property type="entry name" value="NTP-PPase_MazG-like_N"/>
</dbReference>
<dbReference type="NCBIfam" id="TIGR00444">
    <property type="entry name" value="mazG"/>
    <property type="match status" value="1"/>
</dbReference>
<dbReference type="CDD" id="cd11528">
    <property type="entry name" value="NTP-PPase_MazG_Nterm"/>
    <property type="match status" value="1"/>
</dbReference>
<dbReference type="FunFam" id="1.10.287.1080:FF:000003">
    <property type="entry name" value="Nucleoside triphosphate pyrophosphohydrolase"/>
    <property type="match status" value="1"/>
</dbReference>
<dbReference type="InterPro" id="IPR004518">
    <property type="entry name" value="MazG-like_dom"/>
</dbReference>
<feature type="domain" description="NTP pyrophosphohydrolase MazG-like" evidence="1">
    <location>
        <begin position="162"/>
        <end position="218"/>
    </location>
</feature>
<organism evidence="2 3">
    <name type="scientific">Syntrophothermus lipocalidus (strain DSM 12680 / TGB-C1)</name>
    <dbReference type="NCBI Taxonomy" id="643648"/>
    <lineage>
        <taxon>Bacteria</taxon>
        <taxon>Bacillati</taxon>
        <taxon>Bacillota</taxon>
        <taxon>Clostridia</taxon>
        <taxon>Eubacteriales</taxon>
        <taxon>Syntrophomonadaceae</taxon>
        <taxon>Syntrophothermus</taxon>
    </lineage>
</organism>
<evidence type="ECO:0000313" key="3">
    <source>
        <dbReference type="Proteomes" id="UP000000378"/>
    </source>
</evidence>
<dbReference type="GO" id="GO:0046052">
    <property type="term" value="P:UTP catabolic process"/>
    <property type="evidence" value="ECO:0007669"/>
    <property type="project" value="TreeGrafter"/>
</dbReference>
<dbReference type="EMBL" id="CP002048">
    <property type="protein sequence ID" value="ADI00911.1"/>
    <property type="molecule type" value="Genomic_DNA"/>
</dbReference>
<gene>
    <name evidence="2" type="ordered locus">Slip_0111</name>
</gene>
<dbReference type="GO" id="GO:0047429">
    <property type="term" value="F:nucleoside triphosphate diphosphatase activity"/>
    <property type="evidence" value="ECO:0007669"/>
    <property type="project" value="InterPro"/>
</dbReference>
<evidence type="ECO:0000313" key="2">
    <source>
        <dbReference type="EMBL" id="ADI00911.1"/>
    </source>
</evidence>
<dbReference type="GO" id="GO:0006950">
    <property type="term" value="P:response to stress"/>
    <property type="evidence" value="ECO:0007669"/>
    <property type="project" value="UniProtKB-ARBA"/>
</dbReference>
<sequence length="252" mass="28809">MDKYPLDELVEVMDRLLGPGGCPWDREQTHASLTRYLIEEAYEVVDAIWQKDMDKLKEELGDVLLQVVFHSALARREEAFDINDVIKGVTEKMINRHPHVFGSMNLSTSSEVLDRWEGFKEKEGKKRVLEGIPKSLPALMRAEKLQSKAARVGFDWPDVEGALQKVAEEVRELAEAKEPENVAAEMGDILFAVVNVARFLGVDPEEALQKTNNKFEDRFRYIEDNLVQQGKAWSEVSLEEMDALWEEAKAKF</sequence>
<reference evidence="2 3" key="2">
    <citation type="journal article" date="2010" name="Stand. Genomic Sci.">
        <title>Complete genome sequence of Syntrophothermus lipocalidus type strain (TGB-C1).</title>
        <authorList>
            <person name="Djao O.D."/>
            <person name="Zhang X."/>
            <person name="Lucas S."/>
            <person name="Lapidus A."/>
            <person name="Del Rio T.G."/>
            <person name="Nolan M."/>
            <person name="Tice H."/>
            <person name="Cheng J.F."/>
            <person name="Han C."/>
            <person name="Tapia R."/>
            <person name="Goodwin L."/>
            <person name="Pitluck S."/>
            <person name="Liolios K."/>
            <person name="Ivanova N."/>
            <person name="Mavromatis K."/>
            <person name="Mikhailova N."/>
            <person name="Ovchinnikova G."/>
            <person name="Pati A."/>
            <person name="Brambilla E."/>
            <person name="Chen A."/>
            <person name="Palaniappan K."/>
            <person name="Land M."/>
            <person name="Hauser L."/>
            <person name="Chang Y.J."/>
            <person name="Jeffries C.D."/>
            <person name="Rohde M."/>
            <person name="Sikorski J."/>
            <person name="Spring S."/>
            <person name="Goker M."/>
            <person name="Detter J.C."/>
            <person name="Woyke T."/>
            <person name="Bristow J."/>
            <person name="Eisen J.A."/>
            <person name="Markowitz V."/>
            <person name="Hugenholtz P."/>
            <person name="Kyrpides N.C."/>
            <person name="Klenk H.P."/>
        </authorList>
    </citation>
    <scope>NUCLEOTIDE SEQUENCE [LARGE SCALE GENOMIC DNA]</scope>
    <source>
        <strain evidence="3">DSM 12680 / TGB-C1</strain>
    </source>
</reference>
<accession>D7CIP6</accession>
<dbReference type="SUPFAM" id="SSF101386">
    <property type="entry name" value="all-alpha NTP pyrophosphatases"/>
    <property type="match status" value="2"/>
</dbReference>
<dbReference type="CDD" id="cd11529">
    <property type="entry name" value="NTP-PPase_MazG_Cterm"/>
    <property type="match status" value="1"/>
</dbReference>
<dbReference type="NCBIfam" id="NF007113">
    <property type="entry name" value="PRK09562.1"/>
    <property type="match status" value="1"/>
</dbReference>
<dbReference type="Proteomes" id="UP000000378">
    <property type="component" value="Chromosome"/>
</dbReference>
<protein>
    <submittedName>
        <fullName evidence="2">MazG family protein</fullName>
    </submittedName>
</protein>
<dbReference type="HOGENOM" id="CLU_038356_0_1_9"/>